<keyword evidence="4" id="KW-0547">Nucleotide-binding</keyword>
<evidence type="ECO:0000256" key="1">
    <source>
        <dbReference type="ARBA" id="ARBA00004202"/>
    </source>
</evidence>
<organism evidence="8 9">
    <name type="scientific">Eubacterium album</name>
    <dbReference type="NCBI Taxonomy" id="2978477"/>
    <lineage>
        <taxon>Bacteria</taxon>
        <taxon>Bacillati</taxon>
        <taxon>Bacillota</taxon>
        <taxon>Clostridia</taxon>
        <taxon>Eubacteriales</taxon>
        <taxon>Eubacteriaceae</taxon>
        <taxon>Eubacterium</taxon>
    </lineage>
</organism>
<gene>
    <name evidence="8" type="ORF">N5B56_02420</name>
</gene>
<evidence type="ECO:0000256" key="4">
    <source>
        <dbReference type="ARBA" id="ARBA00022741"/>
    </source>
</evidence>
<dbReference type="PROSITE" id="PS00211">
    <property type="entry name" value="ABC_TRANSPORTER_1"/>
    <property type="match status" value="1"/>
</dbReference>
<dbReference type="EMBL" id="JAODBU010000002">
    <property type="protein sequence ID" value="MCT7397944.1"/>
    <property type="molecule type" value="Genomic_DNA"/>
</dbReference>
<dbReference type="PROSITE" id="PS50893">
    <property type="entry name" value="ABC_TRANSPORTER_2"/>
    <property type="match status" value="1"/>
</dbReference>
<dbReference type="PANTHER" id="PTHR42788">
    <property type="entry name" value="TAURINE IMPORT ATP-BINDING PROTEIN-RELATED"/>
    <property type="match status" value="1"/>
</dbReference>
<dbReference type="InterPro" id="IPR003439">
    <property type="entry name" value="ABC_transporter-like_ATP-bd"/>
</dbReference>
<feature type="domain" description="ABC transporter" evidence="7">
    <location>
        <begin position="2"/>
        <end position="251"/>
    </location>
</feature>
<keyword evidence="9" id="KW-1185">Reference proteome</keyword>
<proteinExistence type="predicted"/>
<evidence type="ECO:0000313" key="9">
    <source>
        <dbReference type="Proteomes" id="UP001431199"/>
    </source>
</evidence>
<evidence type="ECO:0000313" key="8">
    <source>
        <dbReference type="EMBL" id="MCT7397944.1"/>
    </source>
</evidence>
<dbReference type="GO" id="GO:0005524">
    <property type="term" value="F:ATP binding"/>
    <property type="evidence" value="ECO:0007669"/>
    <property type="project" value="UniProtKB-KW"/>
</dbReference>
<keyword evidence="2" id="KW-0813">Transport</keyword>
<accession>A0ABT2LXC1</accession>
<dbReference type="Pfam" id="PF00005">
    <property type="entry name" value="ABC_tran"/>
    <property type="match status" value="1"/>
</dbReference>
<keyword evidence="5 8" id="KW-0067">ATP-binding</keyword>
<name>A0ABT2LXC1_9FIRM</name>
<sequence>MLDIQNISKTFEKGTVNEHVAINNMSLKLEDGEFVTIVGSNGAGKSTLFNAICGSFMIDSGHILLDGKDITYDSEHSRAKVIGRVFQDPMKGTAPNMTIEENLALAYSRASKGSNPFARAITKKKVEFFRENLARYNMGIEDRMKTKIGLLSGGQRQVVTLLMCTLSIPKLLLLDEHTAALDPATAQKVMDITKTIVSENNITTMMITHNMKQSLTTGTRTIMLDSGEILLDLSGDERDNMTMEDMIKMYSMKKQKEFDNDRILLS</sequence>
<evidence type="ECO:0000256" key="2">
    <source>
        <dbReference type="ARBA" id="ARBA00022448"/>
    </source>
</evidence>
<dbReference type="RefSeq" id="WP_260978311.1">
    <property type="nucleotide sequence ID" value="NZ_JAODBU010000002.1"/>
</dbReference>
<dbReference type="InterPro" id="IPR017871">
    <property type="entry name" value="ABC_transporter-like_CS"/>
</dbReference>
<protein>
    <submittedName>
        <fullName evidence="8">ATP-binding cassette domain-containing protein</fullName>
    </submittedName>
</protein>
<keyword evidence="3" id="KW-1003">Cell membrane</keyword>
<dbReference type="InterPro" id="IPR003593">
    <property type="entry name" value="AAA+_ATPase"/>
</dbReference>
<dbReference type="Gene3D" id="3.40.50.300">
    <property type="entry name" value="P-loop containing nucleotide triphosphate hydrolases"/>
    <property type="match status" value="1"/>
</dbReference>
<dbReference type="Proteomes" id="UP001431199">
    <property type="component" value="Unassembled WGS sequence"/>
</dbReference>
<keyword evidence="6" id="KW-0472">Membrane</keyword>
<dbReference type="InterPro" id="IPR027417">
    <property type="entry name" value="P-loop_NTPase"/>
</dbReference>
<evidence type="ECO:0000256" key="6">
    <source>
        <dbReference type="ARBA" id="ARBA00023136"/>
    </source>
</evidence>
<evidence type="ECO:0000259" key="7">
    <source>
        <dbReference type="PROSITE" id="PS50893"/>
    </source>
</evidence>
<dbReference type="SUPFAM" id="SSF52540">
    <property type="entry name" value="P-loop containing nucleoside triphosphate hydrolases"/>
    <property type="match status" value="1"/>
</dbReference>
<reference evidence="8" key="1">
    <citation type="submission" date="2022-09" db="EMBL/GenBank/DDBJ databases">
        <title>Eubacterium sp. LFL-14 isolated from human feces.</title>
        <authorList>
            <person name="Liu F."/>
        </authorList>
    </citation>
    <scope>NUCLEOTIDE SEQUENCE</scope>
    <source>
        <strain evidence="8">LFL-14</strain>
    </source>
</reference>
<comment type="subcellular location">
    <subcellularLocation>
        <location evidence="1">Cell membrane</location>
        <topology evidence="1">Peripheral membrane protein</topology>
    </subcellularLocation>
</comment>
<evidence type="ECO:0000256" key="5">
    <source>
        <dbReference type="ARBA" id="ARBA00022840"/>
    </source>
</evidence>
<comment type="caution">
    <text evidence="8">The sequence shown here is derived from an EMBL/GenBank/DDBJ whole genome shotgun (WGS) entry which is preliminary data.</text>
</comment>
<dbReference type="SMART" id="SM00382">
    <property type="entry name" value="AAA"/>
    <property type="match status" value="1"/>
</dbReference>
<dbReference type="InterPro" id="IPR050166">
    <property type="entry name" value="ABC_transporter_ATP-bind"/>
</dbReference>
<dbReference type="PANTHER" id="PTHR42788:SF7">
    <property type="entry name" value="NITRATE ABC TRANSPORTER ATP-BINDING PROTEIN"/>
    <property type="match status" value="1"/>
</dbReference>
<evidence type="ECO:0000256" key="3">
    <source>
        <dbReference type="ARBA" id="ARBA00022475"/>
    </source>
</evidence>